<dbReference type="Pfam" id="PF11236">
    <property type="entry name" value="DUF3037"/>
    <property type="match status" value="1"/>
</dbReference>
<comment type="caution">
    <text evidence="1">The sequence shown here is derived from an EMBL/GenBank/DDBJ whole genome shotgun (WGS) entry which is preliminary data.</text>
</comment>
<dbReference type="Proteomes" id="UP000318353">
    <property type="component" value="Unassembled WGS sequence"/>
</dbReference>
<evidence type="ECO:0000313" key="2">
    <source>
        <dbReference type="Proteomes" id="UP000318353"/>
    </source>
</evidence>
<reference evidence="1 2" key="1">
    <citation type="submission" date="2019-01" db="EMBL/GenBank/DDBJ databases">
        <title>Comparative genomic analysis identifies haemin-independent Haemophilus haemolyticus: a formal re-classification of Haemophilus intermedius.</title>
        <authorList>
            <person name="Harris T.M."/>
            <person name="Price E.P."/>
            <person name="Sarovich D.S."/>
            <person name="Norskov-Lauritsen N."/>
            <person name="Beissbarth J."/>
            <person name="Chang A.B."/>
            <person name="Smith-Vaughan H.C."/>
        </authorList>
    </citation>
    <scope>NUCLEOTIDE SEQUENCE [LARGE SCALE GENOMIC DNA]</scope>
    <source>
        <strain evidence="1 2">CCUG 15949</strain>
    </source>
</reference>
<organism evidence="1 2">
    <name type="scientific">Haemophilus haemolyticus</name>
    <dbReference type="NCBI Taxonomy" id="726"/>
    <lineage>
        <taxon>Bacteria</taxon>
        <taxon>Pseudomonadati</taxon>
        <taxon>Pseudomonadota</taxon>
        <taxon>Gammaproteobacteria</taxon>
        <taxon>Pasteurellales</taxon>
        <taxon>Pasteurellaceae</taxon>
        <taxon>Haemophilus</taxon>
    </lineage>
</organism>
<dbReference type="InterPro" id="IPR021398">
    <property type="entry name" value="DUF3037"/>
</dbReference>
<gene>
    <name evidence="1" type="ORF">EUX50_02330</name>
</gene>
<name>A0ABY2YQ64_HAEHA</name>
<proteinExistence type="predicted"/>
<dbReference type="EMBL" id="SDPH01000004">
    <property type="protein sequence ID" value="TPH07171.1"/>
    <property type="molecule type" value="Genomic_DNA"/>
</dbReference>
<accession>A0ABY2YQ64</accession>
<protein>
    <submittedName>
        <fullName evidence="1">DUF3037 domain-containing protein</fullName>
    </submittedName>
</protein>
<evidence type="ECO:0000313" key="1">
    <source>
        <dbReference type="EMBL" id="TPH07171.1"/>
    </source>
</evidence>
<keyword evidence="2" id="KW-1185">Reference proteome</keyword>
<dbReference type="RefSeq" id="WP_140585886.1">
    <property type="nucleotide sequence ID" value="NZ_SDPH01000004.1"/>
</dbReference>
<sequence>MIKYDYSLIRLTADKIKNEVINIGIAIFKDNFVDVFMLKDRQKLKTVTNDLEIEDLNKFAFNLTEMSFNMKKEDILSIFSNGSMKLENSGYFYLDTIEQYQYKVSEMLEKLVEPPTPLKQQKPRTSRIITQVKNLFVHYDNLISDNLSDISNHKLILNYPIENEKGLRADMLLKNSIYHLTETIEFSSDNIKKNLERSALKALTISEAKNNFEQVHSFLVYSLSAEEERKNRQQLNLLSSYANDLINLEDSDAKSRYVSHILKAAGESAL</sequence>